<feature type="compositionally biased region" description="Polar residues" evidence="1">
    <location>
        <begin position="13"/>
        <end position="26"/>
    </location>
</feature>
<feature type="non-terminal residue" evidence="2">
    <location>
        <position position="81"/>
    </location>
</feature>
<dbReference type="AlphaFoldDB" id="A0A9P8IZ67"/>
<dbReference type="Proteomes" id="UP000779574">
    <property type="component" value="Unassembled WGS sequence"/>
</dbReference>
<evidence type="ECO:0000256" key="1">
    <source>
        <dbReference type="SAM" id="MobiDB-lite"/>
    </source>
</evidence>
<evidence type="ECO:0000313" key="3">
    <source>
        <dbReference type="Proteomes" id="UP000779574"/>
    </source>
</evidence>
<dbReference type="EMBL" id="JAHFXF010001088">
    <property type="protein sequence ID" value="KAG9676601.1"/>
    <property type="molecule type" value="Genomic_DNA"/>
</dbReference>
<name>A0A9P8IZ67_AURME</name>
<comment type="caution">
    <text evidence="2">The sequence shown here is derived from an EMBL/GenBank/DDBJ whole genome shotgun (WGS) entry which is preliminary data.</text>
</comment>
<reference evidence="2" key="2">
    <citation type="submission" date="2021-08" db="EMBL/GenBank/DDBJ databases">
        <authorList>
            <person name="Gostincar C."/>
            <person name="Sun X."/>
            <person name="Song Z."/>
            <person name="Gunde-Cimerman N."/>
        </authorList>
    </citation>
    <scope>NUCLEOTIDE SEQUENCE</scope>
    <source>
        <strain evidence="2">EXF-9911</strain>
    </source>
</reference>
<feature type="region of interest" description="Disordered" evidence="1">
    <location>
        <begin position="1"/>
        <end position="38"/>
    </location>
</feature>
<accession>A0A9P8IZ67</accession>
<proteinExistence type="predicted"/>
<gene>
    <name evidence="2" type="ORF">KCU76_g15924</name>
</gene>
<evidence type="ECO:0000313" key="2">
    <source>
        <dbReference type="EMBL" id="KAG9676601.1"/>
    </source>
</evidence>
<organism evidence="2 3">
    <name type="scientific">Aureobasidium melanogenum</name>
    <name type="common">Aureobasidium pullulans var. melanogenum</name>
    <dbReference type="NCBI Taxonomy" id="46634"/>
    <lineage>
        <taxon>Eukaryota</taxon>
        <taxon>Fungi</taxon>
        <taxon>Dikarya</taxon>
        <taxon>Ascomycota</taxon>
        <taxon>Pezizomycotina</taxon>
        <taxon>Dothideomycetes</taxon>
        <taxon>Dothideomycetidae</taxon>
        <taxon>Dothideales</taxon>
        <taxon>Saccotheciaceae</taxon>
        <taxon>Aureobasidium</taxon>
    </lineage>
</organism>
<reference evidence="2" key="1">
    <citation type="journal article" date="2021" name="J Fungi (Basel)">
        <title>Virulence traits and population genomics of the black yeast Aureobasidium melanogenum.</title>
        <authorList>
            <person name="Cernosa A."/>
            <person name="Sun X."/>
            <person name="Gostincar C."/>
            <person name="Fang C."/>
            <person name="Gunde-Cimerman N."/>
            <person name="Song Z."/>
        </authorList>
    </citation>
    <scope>NUCLEOTIDE SEQUENCE</scope>
    <source>
        <strain evidence="2">EXF-9911</strain>
    </source>
</reference>
<sequence length="81" mass="9038">MLLASTLPFHTRYSPNNYTNMQSQQPPLIRSAPKPAADPAHGAAMIFLHGLDDDAMGWESLSPFFVSARSPYNKNLHHMQT</sequence>
<protein>
    <submittedName>
        <fullName evidence="2">Uncharacterized protein</fullName>
    </submittedName>
</protein>